<organism evidence="2 3">
    <name type="scientific">Spirosoma validum</name>
    <dbReference type="NCBI Taxonomy" id="2771355"/>
    <lineage>
        <taxon>Bacteria</taxon>
        <taxon>Pseudomonadati</taxon>
        <taxon>Bacteroidota</taxon>
        <taxon>Cytophagia</taxon>
        <taxon>Cytophagales</taxon>
        <taxon>Cytophagaceae</taxon>
        <taxon>Spirosoma</taxon>
    </lineage>
</organism>
<evidence type="ECO:0000313" key="3">
    <source>
        <dbReference type="Proteomes" id="UP000653797"/>
    </source>
</evidence>
<dbReference type="EMBL" id="JACXAA010000006">
    <property type="protein sequence ID" value="MBD2754613.1"/>
    <property type="molecule type" value="Genomic_DNA"/>
</dbReference>
<comment type="caution">
    <text evidence="2">The sequence shown here is derived from an EMBL/GenBank/DDBJ whole genome shotgun (WGS) entry which is preliminary data.</text>
</comment>
<feature type="transmembrane region" description="Helical" evidence="1">
    <location>
        <begin position="40"/>
        <end position="62"/>
    </location>
</feature>
<protein>
    <submittedName>
        <fullName evidence="2">DUF2306 domain-containing protein</fullName>
    </submittedName>
</protein>
<evidence type="ECO:0000256" key="1">
    <source>
        <dbReference type="SAM" id="Phobius"/>
    </source>
</evidence>
<dbReference type="Proteomes" id="UP000653797">
    <property type="component" value="Unassembled WGS sequence"/>
</dbReference>
<keyword evidence="1" id="KW-0812">Transmembrane</keyword>
<keyword evidence="3" id="KW-1185">Reference proteome</keyword>
<feature type="transmembrane region" description="Helical" evidence="1">
    <location>
        <begin position="68"/>
        <end position="88"/>
    </location>
</feature>
<gene>
    <name evidence="2" type="ORF">IC230_17025</name>
</gene>
<dbReference type="AlphaFoldDB" id="A0A927GEF1"/>
<reference evidence="2" key="1">
    <citation type="submission" date="2020-09" db="EMBL/GenBank/DDBJ databases">
        <authorList>
            <person name="Kim M.K."/>
        </authorList>
    </citation>
    <scope>NUCLEOTIDE SEQUENCE</scope>
    <source>
        <strain evidence="2">BT704</strain>
    </source>
</reference>
<keyword evidence="1" id="KW-0472">Membrane</keyword>
<feature type="transmembrane region" description="Helical" evidence="1">
    <location>
        <begin position="6"/>
        <end position="28"/>
    </location>
</feature>
<feature type="transmembrane region" description="Helical" evidence="1">
    <location>
        <begin position="127"/>
        <end position="148"/>
    </location>
</feature>
<accession>A0A927GEF1</accession>
<feature type="transmembrane region" description="Helical" evidence="1">
    <location>
        <begin position="169"/>
        <end position="189"/>
    </location>
</feature>
<evidence type="ECO:0000313" key="2">
    <source>
        <dbReference type="EMBL" id="MBD2754613.1"/>
    </source>
</evidence>
<proteinExistence type="predicted"/>
<name>A0A927GEF1_9BACT</name>
<sequence>MKTLILATLILHISAGSIALIVGLIPMFSKKGSSLHNRTGLVYVYCMITVAITALLLCALQPLQMLRLFLTGIAVFSFYLCMTGWRATKQKKTGPATSDRILTYVTLATSIAMISFGVYLISQSTNAFFPILFTFFGALTGMFAWKDYSLISKPTEKMHWFFQHVTRMGGSYIATFTAALVNNVARILPADAPDWAYTISWIAPAIIGGVIIRQTVRYYKQKFNATKVVKAALA</sequence>
<feature type="transmembrane region" description="Helical" evidence="1">
    <location>
        <begin position="100"/>
        <end position="121"/>
    </location>
</feature>
<keyword evidence="1" id="KW-1133">Transmembrane helix</keyword>
<dbReference type="RefSeq" id="WP_191040247.1">
    <property type="nucleotide sequence ID" value="NZ_JACXAA010000006.1"/>
</dbReference>
<feature type="transmembrane region" description="Helical" evidence="1">
    <location>
        <begin position="195"/>
        <end position="212"/>
    </location>
</feature>